<organism evidence="1 2">
    <name type="scientific">Trueperella bonasi</name>
    <dbReference type="NCBI Taxonomy" id="312286"/>
    <lineage>
        <taxon>Bacteria</taxon>
        <taxon>Bacillati</taxon>
        <taxon>Actinomycetota</taxon>
        <taxon>Actinomycetes</taxon>
        <taxon>Actinomycetales</taxon>
        <taxon>Actinomycetaceae</taxon>
        <taxon>Trueperella</taxon>
    </lineage>
</organism>
<keyword evidence="2" id="KW-1185">Reference proteome</keyword>
<sequence length="370" mass="39653">MILLCLPDHLDDALLRELAELGEEDLVARRCADLAEVLAGVDAGLARSVLLSGDEPGLDLSVTAALHGQGVRVGVVPHGRPISDLRALGVEVVSEGELLAFVRNSSRIEEIPAKLERGRIIAVWGPGGSVGRTALVRDLAALAQDVLVVDADTHRPSLTQLYGLEETSAIVALARHIERGKNPDDLVDSLLVDIPGKSGAGRLLAGLNTGERWRELPRVVVDRMWEALASQAQTVLVDLSGGMDLRPERVDRYAATRSALEAADVVLHVGKGTPVGLRRFLEHIDAVGPDASGDHVGVVITSRRALGMDGGAKVRELLADVPIRCEIVRGDRDRLDECELMVKAMPASFPRSKYSRDVSALWDSLARALP</sequence>
<protein>
    <submittedName>
        <fullName evidence="1">MinD-like ATPase involved in chromosome partitioning or flagellar assembly</fullName>
    </submittedName>
</protein>
<dbReference type="EMBL" id="JAUSQX010000001">
    <property type="protein sequence ID" value="MDP9806703.1"/>
    <property type="molecule type" value="Genomic_DNA"/>
</dbReference>
<dbReference type="SUPFAM" id="SSF52540">
    <property type="entry name" value="P-loop containing nucleoside triphosphate hydrolases"/>
    <property type="match status" value="1"/>
</dbReference>
<accession>A0ABT9NIQ7</accession>
<gene>
    <name evidence="1" type="ORF">J2S70_001285</name>
</gene>
<reference evidence="1 2" key="1">
    <citation type="submission" date="2023-07" db="EMBL/GenBank/DDBJ databases">
        <title>Sequencing the genomes of 1000 actinobacteria strains.</title>
        <authorList>
            <person name="Klenk H.-P."/>
        </authorList>
    </citation>
    <scope>NUCLEOTIDE SEQUENCE [LARGE SCALE GENOMIC DNA]</scope>
    <source>
        <strain evidence="1 2">DSM 17163</strain>
    </source>
</reference>
<comment type="caution">
    <text evidence="1">The sequence shown here is derived from an EMBL/GenBank/DDBJ whole genome shotgun (WGS) entry which is preliminary data.</text>
</comment>
<name>A0ABT9NIQ7_9ACTO</name>
<dbReference type="Gene3D" id="3.40.50.300">
    <property type="entry name" value="P-loop containing nucleotide triphosphate hydrolases"/>
    <property type="match status" value="1"/>
</dbReference>
<dbReference type="InterPro" id="IPR027417">
    <property type="entry name" value="P-loop_NTPase"/>
</dbReference>
<evidence type="ECO:0000313" key="2">
    <source>
        <dbReference type="Proteomes" id="UP001243212"/>
    </source>
</evidence>
<dbReference type="Proteomes" id="UP001243212">
    <property type="component" value="Unassembled WGS sequence"/>
</dbReference>
<dbReference type="RefSeq" id="WP_307682912.1">
    <property type="nucleotide sequence ID" value="NZ_JAUSQX010000001.1"/>
</dbReference>
<evidence type="ECO:0000313" key="1">
    <source>
        <dbReference type="EMBL" id="MDP9806703.1"/>
    </source>
</evidence>
<proteinExistence type="predicted"/>